<dbReference type="AlphaFoldDB" id="A0A427A9L9"/>
<protein>
    <submittedName>
        <fullName evidence="1">Uncharacterized protein</fullName>
    </submittedName>
</protein>
<dbReference type="EMBL" id="AMZH03003251">
    <property type="protein sequence ID" value="RRT72918.1"/>
    <property type="molecule type" value="Genomic_DNA"/>
</dbReference>
<gene>
    <name evidence="1" type="ORF">B296_00010404</name>
</gene>
<evidence type="ECO:0000313" key="1">
    <source>
        <dbReference type="EMBL" id="RRT72918.1"/>
    </source>
</evidence>
<sequence>MSHSHWDSDAPLQDQWSSLKEFIPVRVGWGQCHVVREGGFEPQLGAPTICPTLRGPYRASDKVSGWGK</sequence>
<dbReference type="Proteomes" id="UP000287651">
    <property type="component" value="Unassembled WGS sequence"/>
</dbReference>
<organism evidence="1 2">
    <name type="scientific">Ensete ventricosum</name>
    <name type="common">Abyssinian banana</name>
    <name type="synonym">Musa ensete</name>
    <dbReference type="NCBI Taxonomy" id="4639"/>
    <lineage>
        <taxon>Eukaryota</taxon>
        <taxon>Viridiplantae</taxon>
        <taxon>Streptophyta</taxon>
        <taxon>Embryophyta</taxon>
        <taxon>Tracheophyta</taxon>
        <taxon>Spermatophyta</taxon>
        <taxon>Magnoliopsida</taxon>
        <taxon>Liliopsida</taxon>
        <taxon>Zingiberales</taxon>
        <taxon>Musaceae</taxon>
        <taxon>Ensete</taxon>
    </lineage>
</organism>
<proteinExistence type="predicted"/>
<evidence type="ECO:0000313" key="2">
    <source>
        <dbReference type="Proteomes" id="UP000287651"/>
    </source>
</evidence>
<reference evidence="1 2" key="1">
    <citation type="journal article" date="2014" name="Agronomy (Basel)">
        <title>A Draft Genome Sequence for Ensete ventricosum, the Drought-Tolerant Tree Against Hunger.</title>
        <authorList>
            <person name="Harrison J."/>
            <person name="Moore K.A."/>
            <person name="Paszkiewicz K."/>
            <person name="Jones T."/>
            <person name="Grant M."/>
            <person name="Ambacheew D."/>
            <person name="Muzemil S."/>
            <person name="Studholme D.J."/>
        </authorList>
    </citation>
    <scope>NUCLEOTIDE SEQUENCE [LARGE SCALE GENOMIC DNA]</scope>
</reference>
<accession>A0A427A9L9</accession>
<name>A0A427A9L9_ENSVE</name>
<comment type="caution">
    <text evidence="1">The sequence shown here is derived from an EMBL/GenBank/DDBJ whole genome shotgun (WGS) entry which is preliminary data.</text>
</comment>